<dbReference type="Proteomes" id="UP000077271">
    <property type="component" value="Unassembled WGS sequence"/>
</dbReference>
<dbReference type="InterPro" id="IPR019076">
    <property type="entry name" value="Spore_lipoprot_YhcN/YlaJ-like"/>
</dbReference>
<protein>
    <recommendedName>
        <fullName evidence="3">Sporulation protein</fullName>
    </recommendedName>
</protein>
<comment type="caution">
    <text evidence="1">The sequence shown here is derived from an EMBL/GenBank/DDBJ whole genome shotgun (WGS) entry which is preliminary data.</text>
</comment>
<sequence length="160" mass="17908">MGILKLFAMACLVTVALIGCNQNNKAVKDEAVDENVKTTTDDLQNHEKRVDVADKIAEQIVRFEDIENATVLVSERIAYVAVAMKDSNNEEITDALKDKISDLILSDNSNIQKVFVSANPHFVSRMKDYGTKFREGKPVEGLFEEFNDMIGRVFPDAHSK</sequence>
<accession>A0A177KXD0</accession>
<proteinExistence type="predicted"/>
<dbReference type="RefSeq" id="WP_063974795.1">
    <property type="nucleotide sequence ID" value="NZ_LQWZ01000012.1"/>
</dbReference>
<reference evidence="1 2" key="1">
    <citation type="submission" date="2016-01" db="EMBL/GenBank/DDBJ databases">
        <title>Investigation of taxonomic status of Bacillus aminovorans.</title>
        <authorList>
            <person name="Verma A."/>
            <person name="Pal Y."/>
            <person name="Krishnamurthi S."/>
        </authorList>
    </citation>
    <scope>NUCLEOTIDE SEQUENCE [LARGE SCALE GENOMIC DNA]</scope>
    <source>
        <strain evidence="1 2">DSM 4337</strain>
    </source>
</reference>
<evidence type="ECO:0000313" key="2">
    <source>
        <dbReference type="Proteomes" id="UP000077271"/>
    </source>
</evidence>
<dbReference type="NCBIfam" id="TIGR02898">
    <property type="entry name" value="spore_YhcN_YlaJ"/>
    <property type="match status" value="1"/>
</dbReference>
<dbReference type="GO" id="GO:0030435">
    <property type="term" value="P:sporulation resulting in formation of a cellular spore"/>
    <property type="evidence" value="ECO:0007669"/>
    <property type="project" value="InterPro"/>
</dbReference>
<dbReference type="AlphaFoldDB" id="A0A177KXD0"/>
<dbReference type="OrthoDB" id="1707228at2"/>
<dbReference type="InterPro" id="IPR014247">
    <property type="entry name" value="Spore_lipoprot_YhcN/YlaJ"/>
</dbReference>
<dbReference type="EMBL" id="LQWZ01000012">
    <property type="protein sequence ID" value="OAH57990.1"/>
    <property type="molecule type" value="Genomic_DNA"/>
</dbReference>
<dbReference type="PROSITE" id="PS51257">
    <property type="entry name" value="PROKAR_LIPOPROTEIN"/>
    <property type="match status" value="1"/>
</dbReference>
<name>A0A177KXD0_9BACI</name>
<evidence type="ECO:0008006" key="3">
    <source>
        <dbReference type="Google" id="ProtNLM"/>
    </source>
</evidence>
<organism evidence="1 2">
    <name type="scientific">Domibacillus aminovorans</name>
    <dbReference type="NCBI Taxonomy" id="29332"/>
    <lineage>
        <taxon>Bacteria</taxon>
        <taxon>Bacillati</taxon>
        <taxon>Bacillota</taxon>
        <taxon>Bacilli</taxon>
        <taxon>Bacillales</taxon>
        <taxon>Bacillaceae</taxon>
        <taxon>Domibacillus</taxon>
    </lineage>
</organism>
<dbReference type="Pfam" id="PF09580">
    <property type="entry name" value="Spore_YhcN_YlaJ"/>
    <property type="match status" value="1"/>
</dbReference>
<evidence type="ECO:0000313" key="1">
    <source>
        <dbReference type="EMBL" id="OAH57990.1"/>
    </source>
</evidence>
<gene>
    <name evidence="1" type="ORF">AWH48_03010</name>
</gene>